<evidence type="ECO:0000313" key="6">
    <source>
        <dbReference type="EMBL" id="KAK6629799.1"/>
    </source>
</evidence>
<feature type="domain" description="Ig-like" evidence="5">
    <location>
        <begin position="27"/>
        <end position="190"/>
    </location>
</feature>
<dbReference type="InterPro" id="IPR013783">
    <property type="entry name" value="Ig-like_fold"/>
</dbReference>
<evidence type="ECO:0000256" key="1">
    <source>
        <dbReference type="ARBA" id="ARBA00022737"/>
    </source>
</evidence>
<dbReference type="InterPro" id="IPR007110">
    <property type="entry name" value="Ig-like_dom"/>
</dbReference>
<keyword evidence="2" id="KW-1015">Disulfide bond</keyword>
<dbReference type="Proteomes" id="UP001372834">
    <property type="component" value="Unassembled WGS sequence"/>
</dbReference>
<dbReference type="InterPro" id="IPR036179">
    <property type="entry name" value="Ig-like_dom_sf"/>
</dbReference>
<keyword evidence="1" id="KW-0677">Repeat</keyword>
<comment type="caution">
    <text evidence="6">The sequence shown here is derived from an EMBL/GenBank/DDBJ whole genome shotgun (WGS) entry which is preliminary data.</text>
</comment>
<proteinExistence type="predicted"/>
<gene>
    <name evidence="6" type="ORF">RUM43_003619</name>
</gene>
<dbReference type="PANTHER" id="PTHR12231:SF272">
    <property type="entry name" value="DPR-INTERACTING PROTEIN THETA"/>
    <property type="match status" value="1"/>
</dbReference>
<dbReference type="AlphaFoldDB" id="A0AAN8S6K0"/>
<accession>A0AAN8S6K0</accession>
<dbReference type="SUPFAM" id="SSF48726">
    <property type="entry name" value="Immunoglobulin"/>
    <property type="match status" value="1"/>
</dbReference>
<dbReference type="Gene3D" id="2.60.40.10">
    <property type="entry name" value="Immunoglobulins"/>
    <property type="match status" value="2"/>
</dbReference>
<name>A0AAN8S6K0_POLSC</name>
<dbReference type="InterPro" id="IPR003599">
    <property type="entry name" value="Ig_sub"/>
</dbReference>
<feature type="region of interest" description="Disordered" evidence="4">
    <location>
        <begin position="191"/>
        <end position="280"/>
    </location>
</feature>
<evidence type="ECO:0000259" key="5">
    <source>
        <dbReference type="PROSITE" id="PS50835"/>
    </source>
</evidence>
<evidence type="ECO:0000256" key="3">
    <source>
        <dbReference type="ARBA" id="ARBA00023319"/>
    </source>
</evidence>
<reference evidence="6 7" key="1">
    <citation type="submission" date="2023-10" db="EMBL/GenBank/DDBJ databases">
        <title>Genomes of two closely related lineages of the louse Polyplax serrata with different host specificities.</title>
        <authorList>
            <person name="Martinu J."/>
            <person name="Tarabai H."/>
            <person name="Stefka J."/>
            <person name="Hypsa V."/>
        </authorList>
    </citation>
    <scope>NUCLEOTIDE SEQUENCE [LARGE SCALE GENOMIC DNA]</scope>
    <source>
        <strain evidence="6">HR10_N</strain>
    </source>
</reference>
<dbReference type="PANTHER" id="PTHR12231">
    <property type="entry name" value="CTX-RELATED TYPE I TRANSMEMBRANE PROTEIN"/>
    <property type="match status" value="1"/>
</dbReference>
<dbReference type="InterPro" id="IPR051170">
    <property type="entry name" value="Neural/epithelial_adhesion"/>
</dbReference>
<protein>
    <recommendedName>
        <fullName evidence="5">Ig-like domain-containing protein</fullName>
    </recommendedName>
</protein>
<feature type="compositionally biased region" description="Basic and acidic residues" evidence="4">
    <location>
        <begin position="259"/>
        <end position="273"/>
    </location>
</feature>
<dbReference type="GO" id="GO:0043005">
    <property type="term" value="C:neuron projection"/>
    <property type="evidence" value="ECO:0007669"/>
    <property type="project" value="TreeGrafter"/>
</dbReference>
<dbReference type="EMBL" id="JAWJWE010000036">
    <property type="protein sequence ID" value="KAK6629799.1"/>
    <property type="molecule type" value="Genomic_DNA"/>
</dbReference>
<keyword evidence="3" id="KW-0393">Immunoglobulin domain</keyword>
<feature type="compositionally biased region" description="Low complexity" evidence="4">
    <location>
        <begin position="193"/>
        <end position="205"/>
    </location>
</feature>
<dbReference type="PROSITE" id="PS50835">
    <property type="entry name" value="IG_LIKE"/>
    <property type="match status" value="1"/>
</dbReference>
<organism evidence="6 7">
    <name type="scientific">Polyplax serrata</name>
    <name type="common">Common mouse louse</name>
    <dbReference type="NCBI Taxonomy" id="468196"/>
    <lineage>
        <taxon>Eukaryota</taxon>
        <taxon>Metazoa</taxon>
        <taxon>Ecdysozoa</taxon>
        <taxon>Arthropoda</taxon>
        <taxon>Hexapoda</taxon>
        <taxon>Insecta</taxon>
        <taxon>Pterygota</taxon>
        <taxon>Neoptera</taxon>
        <taxon>Paraneoptera</taxon>
        <taxon>Psocodea</taxon>
        <taxon>Troctomorpha</taxon>
        <taxon>Phthiraptera</taxon>
        <taxon>Anoplura</taxon>
        <taxon>Polyplacidae</taxon>
        <taxon>Polyplax</taxon>
    </lineage>
</organism>
<feature type="compositionally biased region" description="Basic and acidic residues" evidence="4">
    <location>
        <begin position="235"/>
        <end position="245"/>
    </location>
</feature>
<evidence type="ECO:0000313" key="7">
    <source>
        <dbReference type="Proteomes" id="UP001372834"/>
    </source>
</evidence>
<dbReference type="SMART" id="SM00409">
    <property type="entry name" value="IG"/>
    <property type="match status" value="1"/>
</dbReference>
<feature type="compositionally biased region" description="Basic and acidic residues" evidence="4">
    <location>
        <begin position="75"/>
        <end position="99"/>
    </location>
</feature>
<sequence>MGAYLCIASNKVPPSVSKRIMLIVHFPPMIWIQNQLVGAQEGQSMTLQCHSEAYPKSINYWTRNGETIAQGMKGNEAKEKLSADELEDEKERETSNRAKTERRGGYFRFNPSKIPFMFFAVPPQRAPNSSSPTDCLVLCLDGKYEPVLIDNAYKVHMKLTIKSVTTSDYGSYKCISRNSLGETDGEIKLYHIPKPTTSAKPSTTTVSYVSKPTQPPPQQKPQEKEKKPGRTKSKGQKEKSKERRPPTTGLEAVNEVPTETERPLKEKEGHEENPTSPGWWLKSRFLVPGWWRAKKLSLLLPYNVPEIDETEDRER</sequence>
<feature type="region of interest" description="Disordered" evidence="4">
    <location>
        <begin position="71"/>
        <end position="99"/>
    </location>
</feature>
<evidence type="ECO:0000256" key="4">
    <source>
        <dbReference type="SAM" id="MobiDB-lite"/>
    </source>
</evidence>
<evidence type="ECO:0000256" key="2">
    <source>
        <dbReference type="ARBA" id="ARBA00023157"/>
    </source>
</evidence>